<comment type="caution">
    <text evidence="2">The sequence shown here is derived from an EMBL/GenBank/DDBJ whole genome shotgun (WGS) entry which is preliminary data.</text>
</comment>
<accession>A0A5M6CTW7</accession>
<dbReference type="NCBIfam" id="TIGR02246">
    <property type="entry name" value="SgcJ/EcaC family oxidoreductase"/>
    <property type="match status" value="1"/>
</dbReference>
<dbReference type="AlphaFoldDB" id="A0A5M6CTW7"/>
<proteinExistence type="predicted"/>
<protein>
    <submittedName>
        <fullName evidence="2">SgcJ/EcaC family oxidoreductase</fullName>
    </submittedName>
</protein>
<dbReference type="SUPFAM" id="SSF54427">
    <property type="entry name" value="NTF2-like"/>
    <property type="match status" value="1"/>
</dbReference>
<evidence type="ECO:0000313" key="2">
    <source>
        <dbReference type="EMBL" id="KAA5538728.1"/>
    </source>
</evidence>
<organism evidence="2 3">
    <name type="scientific">Roseiconus nitratireducens</name>
    <dbReference type="NCBI Taxonomy" id="2605748"/>
    <lineage>
        <taxon>Bacteria</taxon>
        <taxon>Pseudomonadati</taxon>
        <taxon>Planctomycetota</taxon>
        <taxon>Planctomycetia</taxon>
        <taxon>Pirellulales</taxon>
        <taxon>Pirellulaceae</taxon>
        <taxon>Roseiconus</taxon>
    </lineage>
</organism>
<keyword evidence="3" id="KW-1185">Reference proteome</keyword>
<dbReference type="Pfam" id="PF14534">
    <property type="entry name" value="DUF4440"/>
    <property type="match status" value="1"/>
</dbReference>
<name>A0A5M6CTW7_9BACT</name>
<dbReference type="InterPro" id="IPR027843">
    <property type="entry name" value="DUF4440"/>
</dbReference>
<dbReference type="EMBL" id="VWOX01000027">
    <property type="protein sequence ID" value="KAA5538728.1"/>
    <property type="molecule type" value="Genomic_DNA"/>
</dbReference>
<dbReference type="Proteomes" id="UP000324479">
    <property type="component" value="Unassembled WGS sequence"/>
</dbReference>
<sequence>MSVTWASLCIAPVFADQEADEAAIRHAVEAYVTAYNSGDAKSLASLWSPEAVYSKPGTQEQVVGREAIEQEFSSIFGENNESKLVVDSKWIQFMSPTVALESGIARLTRPDQTAEETEYSAVYVKRDDDWLLDRVTEKLTPSMGPNYEHLKELDWLIGTWVDEDNDARVETKYAWTANRNFISQMYSLSIGDQIEHSGLQVIGWDPTSRRIRSWTFDSDGGYGEGRWKKSGKVWHIINLGTLPDGTKSSSSNIIKYVDDDTFTWQSVSRMCDNELLPNVDEVVVVRQKDSAAETE</sequence>
<dbReference type="Gene3D" id="3.10.450.50">
    <property type="match status" value="1"/>
</dbReference>
<evidence type="ECO:0000259" key="1">
    <source>
        <dbReference type="Pfam" id="PF14534"/>
    </source>
</evidence>
<dbReference type="InterPro" id="IPR011944">
    <property type="entry name" value="Steroid_delta5-4_isomerase"/>
</dbReference>
<gene>
    <name evidence="2" type="ORF">FYK55_26710</name>
</gene>
<evidence type="ECO:0000313" key="3">
    <source>
        <dbReference type="Proteomes" id="UP000324479"/>
    </source>
</evidence>
<dbReference type="InterPro" id="IPR032710">
    <property type="entry name" value="NTF2-like_dom_sf"/>
</dbReference>
<reference evidence="2 3" key="1">
    <citation type="submission" date="2019-08" db="EMBL/GenBank/DDBJ databases">
        <authorList>
            <person name="Dhanesh K."/>
            <person name="Kumar G."/>
            <person name="Sasikala C."/>
            <person name="Venkata Ramana C."/>
        </authorList>
    </citation>
    <scope>NUCLEOTIDE SEQUENCE [LARGE SCALE GENOMIC DNA]</scope>
    <source>
        <strain evidence="2 3">JC645</strain>
    </source>
</reference>
<feature type="domain" description="DUF4440" evidence="1">
    <location>
        <begin position="24"/>
        <end position="132"/>
    </location>
</feature>